<keyword evidence="2" id="KW-0238">DNA-binding</keyword>
<dbReference type="Proteomes" id="UP000244189">
    <property type="component" value="Unassembled WGS sequence"/>
</dbReference>
<keyword evidence="1" id="KW-0805">Transcription regulation</keyword>
<dbReference type="Gene3D" id="1.10.10.10">
    <property type="entry name" value="Winged helix-like DNA-binding domain superfamily/Winged helix DNA-binding domain"/>
    <property type="match status" value="1"/>
</dbReference>
<evidence type="ECO:0000259" key="4">
    <source>
        <dbReference type="PROSITE" id="PS50949"/>
    </source>
</evidence>
<dbReference type="CDD" id="cd07377">
    <property type="entry name" value="WHTH_GntR"/>
    <property type="match status" value="1"/>
</dbReference>
<dbReference type="SUPFAM" id="SSF46785">
    <property type="entry name" value="Winged helix' DNA-binding domain"/>
    <property type="match status" value="1"/>
</dbReference>
<dbReference type="SMART" id="SM00895">
    <property type="entry name" value="FCD"/>
    <property type="match status" value="1"/>
</dbReference>
<sequence>MAKAASRTIVSANGPYDAPANDRLYQRIARRLVEELTGGTYAIGDRLPAERELATEYGASRPAVREALIALEVQGFIEVRVGSGAYVSRLPGQGEEPGFAITAFELTEARILFEGEAAALAAAQITDAEVAHLDALVEAMTTENLLAEVTEVADRDFHMAIAKATRNAGVVRTIEDLWHLRSTSPECALLHAKARNAKVRPVVAEHAVIVEALRARDAAGARAAMRAHLTSVMDHLLFQTEEMAMEQARLALAETRQRYGGGTGA</sequence>
<comment type="caution">
    <text evidence="5">The sequence shown here is derived from an EMBL/GenBank/DDBJ whole genome shotgun (WGS) entry which is preliminary data.</text>
</comment>
<dbReference type="Pfam" id="PF07729">
    <property type="entry name" value="FCD"/>
    <property type="match status" value="1"/>
</dbReference>
<dbReference type="PANTHER" id="PTHR43537">
    <property type="entry name" value="TRANSCRIPTIONAL REGULATOR, GNTR FAMILY"/>
    <property type="match status" value="1"/>
</dbReference>
<dbReference type="GO" id="GO:0003700">
    <property type="term" value="F:DNA-binding transcription factor activity"/>
    <property type="evidence" value="ECO:0007669"/>
    <property type="project" value="InterPro"/>
</dbReference>
<keyword evidence="6" id="KW-1185">Reference proteome</keyword>
<evidence type="ECO:0000256" key="1">
    <source>
        <dbReference type="ARBA" id="ARBA00023015"/>
    </source>
</evidence>
<evidence type="ECO:0000313" key="5">
    <source>
        <dbReference type="EMBL" id="PTQ58494.1"/>
    </source>
</evidence>
<dbReference type="Gene3D" id="1.20.120.530">
    <property type="entry name" value="GntR ligand-binding domain-like"/>
    <property type="match status" value="1"/>
</dbReference>
<evidence type="ECO:0000256" key="3">
    <source>
        <dbReference type="ARBA" id="ARBA00023163"/>
    </source>
</evidence>
<evidence type="ECO:0000313" key="6">
    <source>
        <dbReference type="Proteomes" id="UP000244189"/>
    </source>
</evidence>
<protein>
    <submittedName>
        <fullName evidence="5">GntR family transcriptional regulator</fullName>
    </submittedName>
</protein>
<dbReference type="PROSITE" id="PS50949">
    <property type="entry name" value="HTH_GNTR"/>
    <property type="match status" value="1"/>
</dbReference>
<dbReference type="InterPro" id="IPR000524">
    <property type="entry name" value="Tscrpt_reg_HTH_GntR"/>
</dbReference>
<dbReference type="RefSeq" id="WP_107959750.1">
    <property type="nucleotide sequence ID" value="NZ_QAOG01000008.1"/>
</dbReference>
<dbReference type="Pfam" id="PF00392">
    <property type="entry name" value="GntR"/>
    <property type="match status" value="1"/>
</dbReference>
<name>A0A2T5GGR0_9SPHN</name>
<dbReference type="GO" id="GO:0003677">
    <property type="term" value="F:DNA binding"/>
    <property type="evidence" value="ECO:0007669"/>
    <property type="project" value="UniProtKB-KW"/>
</dbReference>
<dbReference type="EMBL" id="QAOG01000008">
    <property type="protein sequence ID" value="PTQ58494.1"/>
    <property type="molecule type" value="Genomic_DNA"/>
</dbReference>
<dbReference type="InterPro" id="IPR008920">
    <property type="entry name" value="TF_FadR/GntR_C"/>
</dbReference>
<dbReference type="AlphaFoldDB" id="A0A2T5GGR0"/>
<feature type="domain" description="HTH gntR-type" evidence="4">
    <location>
        <begin position="22"/>
        <end position="90"/>
    </location>
</feature>
<reference evidence="5 6" key="1">
    <citation type="submission" date="2018-04" db="EMBL/GenBank/DDBJ databases">
        <title>Genomic Encyclopedia of Type Strains, Phase III (KMG-III): the genomes of soil and plant-associated and newly described type strains.</title>
        <authorList>
            <person name="Whitman W."/>
        </authorList>
    </citation>
    <scope>NUCLEOTIDE SEQUENCE [LARGE SCALE GENOMIC DNA]</scope>
    <source>
        <strain evidence="5 6">MA101b</strain>
    </source>
</reference>
<dbReference type="PANTHER" id="PTHR43537:SF5">
    <property type="entry name" value="UXU OPERON TRANSCRIPTIONAL REGULATOR"/>
    <property type="match status" value="1"/>
</dbReference>
<evidence type="ECO:0000256" key="2">
    <source>
        <dbReference type="ARBA" id="ARBA00023125"/>
    </source>
</evidence>
<dbReference type="SUPFAM" id="SSF48008">
    <property type="entry name" value="GntR ligand-binding domain-like"/>
    <property type="match status" value="1"/>
</dbReference>
<dbReference type="PRINTS" id="PR00035">
    <property type="entry name" value="HTHGNTR"/>
</dbReference>
<keyword evidence="3" id="KW-0804">Transcription</keyword>
<dbReference type="InterPro" id="IPR036390">
    <property type="entry name" value="WH_DNA-bd_sf"/>
</dbReference>
<organism evidence="5 6">
    <name type="scientific">Sphingomonas aurantiaca</name>
    <dbReference type="NCBI Taxonomy" id="185949"/>
    <lineage>
        <taxon>Bacteria</taxon>
        <taxon>Pseudomonadati</taxon>
        <taxon>Pseudomonadota</taxon>
        <taxon>Alphaproteobacteria</taxon>
        <taxon>Sphingomonadales</taxon>
        <taxon>Sphingomonadaceae</taxon>
        <taxon>Sphingomonas</taxon>
    </lineage>
</organism>
<proteinExistence type="predicted"/>
<gene>
    <name evidence="5" type="ORF">C8J26_3795</name>
</gene>
<accession>A0A2T5GGR0</accession>
<dbReference type="SMART" id="SM00345">
    <property type="entry name" value="HTH_GNTR"/>
    <property type="match status" value="1"/>
</dbReference>
<dbReference type="InterPro" id="IPR011711">
    <property type="entry name" value="GntR_C"/>
</dbReference>
<dbReference type="InterPro" id="IPR036388">
    <property type="entry name" value="WH-like_DNA-bd_sf"/>
</dbReference>